<evidence type="ECO:0000313" key="1">
    <source>
        <dbReference type="EMBL" id="MBQ0962001.1"/>
    </source>
</evidence>
<dbReference type="AlphaFoldDB" id="A0A940YQ27"/>
<protein>
    <submittedName>
        <fullName evidence="1">Uncharacterized protein</fullName>
    </submittedName>
</protein>
<accession>A0A940YQ27</accession>
<organism evidence="1 2">
    <name type="scientific">Ideonella aquatica</name>
    <dbReference type="NCBI Taxonomy" id="2824119"/>
    <lineage>
        <taxon>Bacteria</taxon>
        <taxon>Pseudomonadati</taxon>
        <taxon>Pseudomonadota</taxon>
        <taxon>Betaproteobacteria</taxon>
        <taxon>Burkholderiales</taxon>
        <taxon>Sphaerotilaceae</taxon>
        <taxon>Ideonella</taxon>
    </lineage>
</organism>
<name>A0A940YQ27_9BURK</name>
<evidence type="ECO:0000313" key="2">
    <source>
        <dbReference type="Proteomes" id="UP000678374"/>
    </source>
</evidence>
<sequence length="145" mass="16143">MELHRASDRAGLQALGDELDEATDYRWLVDEVALPTLRERADQQRWLIDAVRKQQQVEHFRRAISGSVFHVHLDASECTLRARFESRMLAGEEYLGATPYDMAIQHPNEVASRGLRDVADAIVFVEGKTAAEVAAEIAGVLTTPG</sequence>
<gene>
    <name evidence="1" type="ORF">KAK06_23895</name>
</gene>
<comment type="caution">
    <text evidence="1">The sequence shown here is derived from an EMBL/GenBank/DDBJ whole genome shotgun (WGS) entry which is preliminary data.</text>
</comment>
<reference evidence="1" key="1">
    <citation type="submission" date="2021-04" db="EMBL/GenBank/DDBJ databases">
        <title>The genome sequence of Ideonella sp. 4Y11.</title>
        <authorList>
            <person name="Liu Y."/>
        </authorList>
    </citation>
    <scope>NUCLEOTIDE SEQUENCE</scope>
    <source>
        <strain evidence="1">4Y11</strain>
    </source>
</reference>
<dbReference type="Gene3D" id="3.40.50.300">
    <property type="entry name" value="P-loop containing nucleotide triphosphate hydrolases"/>
    <property type="match status" value="1"/>
</dbReference>
<dbReference type="EMBL" id="JAGQDE010000052">
    <property type="protein sequence ID" value="MBQ0962001.1"/>
    <property type="molecule type" value="Genomic_DNA"/>
</dbReference>
<proteinExistence type="predicted"/>
<dbReference type="Proteomes" id="UP000678374">
    <property type="component" value="Unassembled WGS sequence"/>
</dbReference>
<keyword evidence="2" id="KW-1185">Reference proteome</keyword>
<dbReference type="InterPro" id="IPR027417">
    <property type="entry name" value="P-loop_NTPase"/>
</dbReference>